<reference evidence="1" key="1">
    <citation type="journal article" date="2020" name="mSystems">
        <title>Genome- and Community-Level Interaction Insights into Carbon Utilization and Element Cycling Functions of Hydrothermarchaeota in Hydrothermal Sediment.</title>
        <authorList>
            <person name="Zhou Z."/>
            <person name="Liu Y."/>
            <person name="Xu W."/>
            <person name="Pan J."/>
            <person name="Luo Z.H."/>
            <person name="Li M."/>
        </authorList>
    </citation>
    <scope>NUCLEOTIDE SEQUENCE [LARGE SCALE GENOMIC DNA]</scope>
    <source>
        <strain evidence="1">HyVt-458</strain>
    </source>
</reference>
<comment type="caution">
    <text evidence="1">The sequence shown here is derived from an EMBL/GenBank/DDBJ whole genome shotgun (WGS) entry which is preliminary data.</text>
</comment>
<protein>
    <submittedName>
        <fullName evidence="1">Uncharacterized protein</fullName>
    </submittedName>
</protein>
<dbReference type="AlphaFoldDB" id="A0A831RUW3"/>
<sequence>MPDYSGEDSGYRVVLHKTLTVSPGNARVFLQQGKMLPSLSFNQYDISCSFEVRKLSEQPQTIEADTFVVTRIQHLMEEVASWRPVRLASLTLAGADVDSSPADIFLGYHFWLHSEKQPDVLRMTCRGAFSEPWDAQYPTLGEITAALGSWASLKTGAQSIQPGSY</sequence>
<accession>A0A831RUW3</accession>
<evidence type="ECO:0000313" key="1">
    <source>
        <dbReference type="EMBL" id="HEC05580.1"/>
    </source>
</evidence>
<dbReference type="EMBL" id="DRLF01000073">
    <property type="protein sequence ID" value="HEC05580.1"/>
    <property type="molecule type" value="Genomic_DNA"/>
</dbReference>
<dbReference type="Proteomes" id="UP000886339">
    <property type="component" value="Unassembled WGS sequence"/>
</dbReference>
<name>A0A831RUW3_9GAMM</name>
<gene>
    <name evidence="1" type="ORF">ENJ12_01900</name>
</gene>
<organism evidence="1">
    <name type="scientific">Thiolapillus brandeum</name>
    <dbReference type="NCBI Taxonomy" id="1076588"/>
    <lineage>
        <taxon>Bacteria</taxon>
        <taxon>Pseudomonadati</taxon>
        <taxon>Pseudomonadota</taxon>
        <taxon>Gammaproteobacteria</taxon>
        <taxon>Chromatiales</taxon>
        <taxon>Sedimenticolaceae</taxon>
        <taxon>Thiolapillus</taxon>
    </lineage>
</organism>
<proteinExistence type="predicted"/>